<keyword evidence="1" id="KW-0812">Transmembrane</keyword>
<protein>
    <submittedName>
        <fullName evidence="2">Unannotated protein</fullName>
    </submittedName>
</protein>
<evidence type="ECO:0000313" key="2">
    <source>
        <dbReference type="EMBL" id="CAB4866766.1"/>
    </source>
</evidence>
<proteinExistence type="predicted"/>
<sequence>MKARRDVGFILPLAMVMTVVLGAVVVGVATYSAASLRYGRTVERRVERLAASDAGMHIALEKLRTKSATCTATPTTLYVATINSKSVKVTCTRTAILSSEANQFAVVVTGVGVPSGSASWIAQGTNNSSQSRQIGGNVYIASPPAALDKPVNITNGDLWYPAAGNGACVDPSWSNLTFSPADERGFNCTTSTWQTMFPVPLLPAPPVIARGASGVTDSNGCTVFQPGVYTSPPIIGSGTQNFFAPGTYYFHFDGRISIKNALVIGGVTGQSGLGSSPVARTPTTFTSPWCASAIAAATNGAAPNTGVSWIFGGSSGIAIDPNGQLELFAPPRLVALPAINPSIVALQSTSGGYAPNTLGSVGTPLIDLQEGSNDGIVVHGGVWAPANAVNLGNIAQAANGEFMGGLVVGLLNMQTAASIGNFNMSVLTGPSQRKVNLTSVADQLTTTQVVALIRSSTGTISINSWRITS</sequence>
<organism evidence="2">
    <name type="scientific">freshwater metagenome</name>
    <dbReference type="NCBI Taxonomy" id="449393"/>
    <lineage>
        <taxon>unclassified sequences</taxon>
        <taxon>metagenomes</taxon>
        <taxon>ecological metagenomes</taxon>
    </lineage>
</organism>
<reference evidence="2" key="1">
    <citation type="submission" date="2020-05" db="EMBL/GenBank/DDBJ databases">
        <authorList>
            <person name="Chiriac C."/>
            <person name="Salcher M."/>
            <person name="Ghai R."/>
            <person name="Kavagutti S V."/>
        </authorList>
    </citation>
    <scope>NUCLEOTIDE SEQUENCE</scope>
</reference>
<accession>A0A6J7D896</accession>
<keyword evidence="1" id="KW-0472">Membrane</keyword>
<dbReference type="EMBL" id="CAFBLP010000010">
    <property type="protein sequence ID" value="CAB4866766.1"/>
    <property type="molecule type" value="Genomic_DNA"/>
</dbReference>
<evidence type="ECO:0000256" key="1">
    <source>
        <dbReference type="SAM" id="Phobius"/>
    </source>
</evidence>
<keyword evidence="1" id="KW-1133">Transmembrane helix</keyword>
<feature type="transmembrane region" description="Helical" evidence="1">
    <location>
        <begin position="7"/>
        <end position="31"/>
    </location>
</feature>
<gene>
    <name evidence="2" type="ORF">UFOPK3376_00581</name>
</gene>
<name>A0A6J7D896_9ZZZZ</name>
<dbReference type="AlphaFoldDB" id="A0A6J7D896"/>